<dbReference type="InterPro" id="IPR005105">
    <property type="entry name" value="GlnD_Uridyltrans_N"/>
</dbReference>
<dbReference type="AlphaFoldDB" id="A0A3L0WWY2"/>
<dbReference type="SUPFAM" id="SSF51206">
    <property type="entry name" value="cAMP-binding domain-like"/>
    <property type="match status" value="1"/>
</dbReference>
<name>A0A3L0WWY2_ECOLX</name>
<dbReference type="Gene3D" id="3.10.580.10">
    <property type="entry name" value="CBS-domain"/>
    <property type="match status" value="1"/>
</dbReference>
<evidence type="ECO:0000259" key="3">
    <source>
        <dbReference type="PROSITE" id="PS51371"/>
    </source>
</evidence>
<evidence type="ECO:0000313" key="4">
    <source>
        <dbReference type="EMBL" id="MHO03051.1"/>
    </source>
</evidence>
<dbReference type="CDD" id="cd04587">
    <property type="entry name" value="CBS_pair_CAP-ED_NT_Pol-beta-like_DUF294_assoc"/>
    <property type="match status" value="1"/>
</dbReference>
<dbReference type="InterPro" id="IPR051257">
    <property type="entry name" value="Diverse_CBS-Domain"/>
</dbReference>
<proteinExistence type="predicted"/>
<feature type="domain" description="CBS" evidence="3">
    <location>
        <begin position="144"/>
        <end position="201"/>
    </location>
</feature>
<dbReference type="InterPro" id="IPR018821">
    <property type="entry name" value="DUF294_put_nucleoTrafse_sb-bd"/>
</dbReference>
<evidence type="ECO:0000256" key="2">
    <source>
        <dbReference type="PROSITE-ProRule" id="PRU00703"/>
    </source>
</evidence>
<dbReference type="Pfam" id="PF03445">
    <property type="entry name" value="DUF294"/>
    <property type="match status" value="1"/>
</dbReference>
<reference evidence="4" key="1">
    <citation type="submission" date="2018-10" db="EMBL/GenBank/DDBJ databases">
        <authorList>
            <consortium name="NARMS: The National Antimicrobial Resistance Monitoring System"/>
        </authorList>
    </citation>
    <scope>NUCLEOTIDE SEQUENCE [LARGE SCALE GENOMIC DNA]</scope>
    <source>
        <strain evidence="4">CVM N17EC0388</strain>
    </source>
</reference>
<dbReference type="SMART" id="SM00116">
    <property type="entry name" value="CBS"/>
    <property type="match status" value="2"/>
</dbReference>
<dbReference type="Pfam" id="PF00571">
    <property type="entry name" value="CBS"/>
    <property type="match status" value="2"/>
</dbReference>
<organism evidence="4">
    <name type="scientific">Escherichia coli</name>
    <dbReference type="NCBI Taxonomy" id="562"/>
    <lineage>
        <taxon>Bacteria</taxon>
        <taxon>Pseudomonadati</taxon>
        <taxon>Pseudomonadota</taxon>
        <taxon>Gammaproteobacteria</taxon>
        <taxon>Enterobacterales</taxon>
        <taxon>Enterobacteriaceae</taxon>
        <taxon>Escherichia</taxon>
    </lineage>
</organism>
<dbReference type="PROSITE" id="PS51371">
    <property type="entry name" value="CBS"/>
    <property type="match status" value="2"/>
</dbReference>
<evidence type="ECO:0000256" key="1">
    <source>
        <dbReference type="ARBA" id="ARBA00023122"/>
    </source>
</evidence>
<dbReference type="GO" id="GO:0008773">
    <property type="term" value="F:[protein-PII] uridylyltransferase activity"/>
    <property type="evidence" value="ECO:0007669"/>
    <property type="project" value="InterPro"/>
</dbReference>
<sequence>MDVADVTRFLAQTTPFSQQGTALQTELAHAISVYYFRAGEQVNAGDGRLLIVRTGLFTRMGAQQQLLEKLQEGDFYGYQPLPSGERLTCEEDGLVYWLAAEPFARARQHYSELDHFFRHLAARTLHQHSLPDEGYFTLKVGDLVRPHKIVIAPDQTVQQAAQLMSERRVSSLLVERDGILLGIITDRDLRSRILAHGLPASTLISEAMTQQPKTIERDAYLFEALQQMGQWRVHHLPVLSQGRVDGMITVTDLVRAQQEHPVYLMTDIHRQPDLAHLIEASEQTLKLAHILGRQGVPAHEASHILATVADGLTQRLIELALAELGPAPCSFSWLVFGSFARRDQGLNADQDNGLLLAAPPVGEVGRYFAALARYVCDGLARCGLPYCSGNIMATNPDLCLDQAGWLARFHGWIHTPTPQALLNATVFFDLRMVAGSGELFEGLHRQMLAEARAQPLFLLHLAQSALERTAPLGLFRHFILERDGQQQKGLDLKVRGISVITDLVRVYALASGVAEVNTRQRLQRLVQEGGMDSTQSRNLCDAFDLLAQLRWEHHLACQDKMATEGEGQVSNHLDPATLSGLQRHQLKDCFMVINEGQSLLKYRFCRGL</sequence>
<protein>
    <submittedName>
        <fullName evidence="4">CBS domain-containing protein</fullName>
    </submittedName>
</protein>
<dbReference type="Pfam" id="PF10335">
    <property type="entry name" value="DUF294_C"/>
    <property type="match status" value="1"/>
</dbReference>
<keyword evidence="1 2" id="KW-0129">CBS domain</keyword>
<comment type="caution">
    <text evidence="4">The sequence shown here is derived from an EMBL/GenBank/DDBJ whole genome shotgun (WGS) entry which is preliminary data.</text>
</comment>
<dbReference type="CDD" id="cd05401">
    <property type="entry name" value="NT_GlnE_GlnD_like"/>
    <property type="match status" value="1"/>
</dbReference>
<feature type="domain" description="CBS" evidence="3">
    <location>
        <begin position="208"/>
        <end position="264"/>
    </location>
</feature>
<dbReference type="EMBL" id="RNRV01000002">
    <property type="protein sequence ID" value="MHO03051.1"/>
    <property type="molecule type" value="Genomic_DNA"/>
</dbReference>
<dbReference type="SUPFAM" id="SSF54631">
    <property type="entry name" value="CBS-domain pair"/>
    <property type="match status" value="1"/>
</dbReference>
<accession>A0A3L0WWY2</accession>
<dbReference type="PANTHER" id="PTHR43080">
    <property type="entry name" value="CBS DOMAIN-CONTAINING PROTEIN CBSX3, MITOCHONDRIAL"/>
    <property type="match status" value="1"/>
</dbReference>
<dbReference type="InterPro" id="IPR018490">
    <property type="entry name" value="cNMP-bd_dom_sf"/>
</dbReference>
<gene>
    <name evidence="4" type="ORF">D9F05_01435</name>
</gene>
<dbReference type="PANTHER" id="PTHR43080:SF2">
    <property type="entry name" value="CBS DOMAIN-CONTAINING PROTEIN"/>
    <property type="match status" value="1"/>
</dbReference>
<dbReference type="InterPro" id="IPR000644">
    <property type="entry name" value="CBS_dom"/>
</dbReference>
<dbReference type="InterPro" id="IPR046342">
    <property type="entry name" value="CBS_dom_sf"/>
</dbReference>